<organism evidence="1 2">
    <name type="scientific">SAR86 cluster bacterium</name>
    <dbReference type="NCBI Taxonomy" id="2030880"/>
    <lineage>
        <taxon>Bacteria</taxon>
        <taxon>Pseudomonadati</taxon>
        <taxon>Pseudomonadota</taxon>
        <taxon>Gammaproteobacteria</taxon>
        <taxon>SAR86 cluster</taxon>
    </lineage>
</organism>
<dbReference type="EMBL" id="NVUL01000122">
    <property type="protein sequence ID" value="PCI73479.1"/>
    <property type="molecule type" value="Genomic_DNA"/>
</dbReference>
<comment type="caution">
    <text evidence="1">The sequence shown here is derived from an EMBL/GenBank/DDBJ whole genome shotgun (WGS) entry which is preliminary data.</text>
</comment>
<protein>
    <submittedName>
        <fullName evidence="1">Uncharacterized protein</fullName>
    </submittedName>
</protein>
<accession>A0A2A4WUD6</accession>
<gene>
    <name evidence="1" type="ORF">COB20_16160</name>
</gene>
<proteinExistence type="predicted"/>
<sequence>MASRCITIQCWRCGTTLRNLLLPFSRYEECSTCNADLHACISCKNYAPALSDSCSEDRAEFVQDNEKANFCDFFKVNPKPYNKKDGAAATAAKAGLAELFGEETEVDTEAGTSPTAEADKALAELKSLFGDE</sequence>
<dbReference type="Proteomes" id="UP000218767">
    <property type="component" value="Unassembled WGS sequence"/>
</dbReference>
<dbReference type="AlphaFoldDB" id="A0A2A4WUD6"/>
<name>A0A2A4WUD6_9GAMM</name>
<reference evidence="2" key="1">
    <citation type="submission" date="2017-08" db="EMBL/GenBank/DDBJ databases">
        <title>A dynamic microbial community with high functional redundancy inhabits the cold, oxic subseafloor aquifer.</title>
        <authorList>
            <person name="Tully B.J."/>
            <person name="Wheat C.G."/>
            <person name="Glazer B.T."/>
            <person name="Huber J.A."/>
        </authorList>
    </citation>
    <scope>NUCLEOTIDE SEQUENCE [LARGE SCALE GENOMIC DNA]</scope>
</reference>
<evidence type="ECO:0000313" key="1">
    <source>
        <dbReference type="EMBL" id="PCI73479.1"/>
    </source>
</evidence>
<evidence type="ECO:0000313" key="2">
    <source>
        <dbReference type="Proteomes" id="UP000218767"/>
    </source>
</evidence>